<evidence type="ECO:0000313" key="3">
    <source>
        <dbReference type="Proteomes" id="UP000008315"/>
    </source>
</evidence>
<name>G4T121_META2</name>
<feature type="transmembrane region" description="Helical" evidence="1">
    <location>
        <begin position="201"/>
        <end position="220"/>
    </location>
</feature>
<feature type="transmembrane region" description="Helical" evidence="1">
    <location>
        <begin position="138"/>
        <end position="161"/>
    </location>
</feature>
<dbReference type="STRING" id="1091494.MEALZ_1768"/>
<dbReference type="Proteomes" id="UP000008315">
    <property type="component" value="Chromosome"/>
</dbReference>
<keyword evidence="1" id="KW-1133">Transmembrane helix</keyword>
<dbReference type="PATRIC" id="fig|271065.3.peg.1813"/>
<evidence type="ECO:0000313" key="2">
    <source>
        <dbReference type="EMBL" id="CCE23454.1"/>
    </source>
</evidence>
<dbReference type="AlphaFoldDB" id="G4T121"/>
<sequence length="221" mass="23410">MPVEERRKPIHGGLAAAPCRRHPRQARPAPFFILKLGIAAIFLLPIPAFAHLGIDADHGFGEGFIHPFLGPDHLLVMIAVGLWAFGLGGRARWLLPLIFLSAMVAGAGLAFAGISVAYPELWVVLSVLVSGVIVLRDWRFSLTQACFVAALFALSHGYVHALEIGPDADRTRYALGFLLSTASLHGIGLATGLLSPVILKWTRAAVAVSCAAVGLTLLLGA</sequence>
<keyword evidence="3" id="KW-1185">Reference proteome</keyword>
<keyword evidence="1" id="KW-0472">Membrane</keyword>
<dbReference type="PIRSF" id="PIRSF016919">
    <property type="entry name" value="HupE_UreJ"/>
    <property type="match status" value="1"/>
</dbReference>
<reference evidence="2" key="1">
    <citation type="submission" date="2011-10" db="EMBL/GenBank/DDBJ databases">
        <authorList>
            <person name="Genoscope - CEA"/>
        </authorList>
    </citation>
    <scope>NUCLEOTIDE SEQUENCE</scope>
    <source>
        <strain evidence="2">20Z</strain>
    </source>
</reference>
<feature type="transmembrane region" description="Helical" evidence="1">
    <location>
        <begin position="31"/>
        <end position="52"/>
    </location>
</feature>
<accession>G4T121</accession>
<feature type="transmembrane region" description="Helical" evidence="1">
    <location>
        <begin position="64"/>
        <end position="85"/>
    </location>
</feature>
<dbReference type="InterPro" id="IPR007038">
    <property type="entry name" value="HupE_UreJ"/>
</dbReference>
<feature type="transmembrane region" description="Helical" evidence="1">
    <location>
        <begin position="173"/>
        <end position="195"/>
    </location>
</feature>
<dbReference type="RefSeq" id="WP_014148247.1">
    <property type="nucleotide sequence ID" value="NC_016112.1"/>
</dbReference>
<protein>
    <submittedName>
        <fullName evidence="2">HupE/UreJ protein</fullName>
    </submittedName>
</protein>
<feature type="transmembrane region" description="Helical" evidence="1">
    <location>
        <begin position="97"/>
        <end position="118"/>
    </location>
</feature>
<evidence type="ECO:0000256" key="1">
    <source>
        <dbReference type="SAM" id="Phobius"/>
    </source>
</evidence>
<dbReference type="EMBL" id="FO082060">
    <property type="protein sequence ID" value="CCE23454.1"/>
    <property type="molecule type" value="Genomic_DNA"/>
</dbReference>
<dbReference type="KEGG" id="mah:MEALZ_1768"/>
<gene>
    <name evidence="2" type="ordered locus">MEALZ_1768</name>
</gene>
<dbReference type="HOGENOM" id="CLU_088877_0_1_6"/>
<keyword evidence="1" id="KW-0812">Transmembrane</keyword>
<dbReference type="Pfam" id="PF04955">
    <property type="entry name" value="HupE_UreJ"/>
    <property type="match status" value="1"/>
</dbReference>
<proteinExistence type="predicted"/>
<reference evidence="2" key="2">
    <citation type="journal article" date="2012" name="J. Bacteriol.">
        <title>Genome sequence of the haloalkaliphilic methanotrophic bacterium Methylomicrobium alcaliphilum 20Z.</title>
        <authorList>
            <person name="Vuilleumier S."/>
            <person name="Khmelenina V.N."/>
            <person name="Bringel F."/>
            <person name="Reshetnikov A.S."/>
            <person name="Lajus A."/>
            <person name="Mangenot S."/>
            <person name="Rouy Z."/>
            <person name="Op den Camp H.J."/>
            <person name="Jetten M.S."/>
            <person name="Dispirito A.A."/>
            <person name="Dunfield P."/>
            <person name="Klotz M.G."/>
            <person name="Semrau J.D."/>
            <person name="Stein L.Y."/>
            <person name="Barbe V."/>
            <person name="Medigue C."/>
            <person name="Trotsenko Y.A."/>
            <person name="Kalyuzhnaya M.G."/>
        </authorList>
    </citation>
    <scope>NUCLEOTIDE SEQUENCE</scope>
    <source>
        <strain evidence="2">20Z</strain>
    </source>
</reference>
<organism evidence="2 3">
    <name type="scientific">Methylotuvimicrobium alcaliphilum (strain DSM 19304 / NCIMB 14124 / VKM B-2133 / 20Z)</name>
    <name type="common">Methylomicrobium alcaliphilum</name>
    <dbReference type="NCBI Taxonomy" id="1091494"/>
    <lineage>
        <taxon>Bacteria</taxon>
        <taxon>Pseudomonadati</taxon>
        <taxon>Pseudomonadota</taxon>
        <taxon>Gammaproteobacteria</taxon>
        <taxon>Methylococcales</taxon>
        <taxon>Methylococcaceae</taxon>
        <taxon>Methylotuvimicrobium</taxon>
    </lineage>
</organism>